<dbReference type="EMBL" id="CH991558">
    <property type="protein sequence ID" value="EDQ87564.1"/>
    <property type="molecule type" value="Genomic_DNA"/>
</dbReference>
<dbReference type="PANTHER" id="PTHR12755">
    <property type="entry name" value="CLEAVAGE/POLYADENYLATION FACTOR IA SUBUNIT CLP1P"/>
    <property type="match status" value="1"/>
</dbReference>
<evidence type="ECO:0000256" key="2">
    <source>
        <dbReference type="ARBA" id="ARBA00022679"/>
    </source>
</evidence>
<keyword evidence="5" id="KW-0067">ATP-binding</keyword>
<evidence type="ECO:0000256" key="1">
    <source>
        <dbReference type="ARBA" id="ARBA00011003"/>
    </source>
</evidence>
<organism evidence="8 9">
    <name type="scientific">Monosiga brevicollis</name>
    <name type="common">Choanoflagellate</name>
    <dbReference type="NCBI Taxonomy" id="81824"/>
    <lineage>
        <taxon>Eukaryota</taxon>
        <taxon>Choanoflagellata</taxon>
        <taxon>Craspedida</taxon>
        <taxon>Salpingoecidae</taxon>
        <taxon>Monosiga</taxon>
    </lineage>
</organism>
<proteinExistence type="inferred from homology"/>
<dbReference type="InParanoid" id="A9V462"/>
<dbReference type="InterPro" id="IPR032319">
    <property type="entry name" value="CLP1_P"/>
</dbReference>
<evidence type="ECO:0000256" key="5">
    <source>
        <dbReference type="ARBA" id="ARBA00022840"/>
    </source>
</evidence>
<accession>A9V462</accession>
<dbReference type="Gene3D" id="3.40.50.300">
    <property type="entry name" value="P-loop containing nucleotide triphosphate hydrolases"/>
    <property type="match status" value="1"/>
</dbReference>
<dbReference type="InterPro" id="IPR045116">
    <property type="entry name" value="Clp1/Grc3"/>
</dbReference>
<evidence type="ECO:0000256" key="3">
    <source>
        <dbReference type="ARBA" id="ARBA00022741"/>
    </source>
</evidence>
<feature type="region of interest" description="Disordered" evidence="6">
    <location>
        <begin position="202"/>
        <end position="242"/>
    </location>
</feature>
<keyword evidence="3" id="KW-0547">Nucleotide-binding</keyword>
<dbReference type="RefSeq" id="XP_001747484.1">
    <property type="nucleotide sequence ID" value="XM_001747432.1"/>
</dbReference>
<dbReference type="GO" id="GO:0005634">
    <property type="term" value="C:nucleus"/>
    <property type="evidence" value="ECO:0000318"/>
    <property type="project" value="GO_Central"/>
</dbReference>
<dbReference type="PANTHER" id="PTHR12755:SF3">
    <property type="entry name" value="POLYNUCLEOTIDE 5'-HYDROXYL-KINASE NOL9"/>
    <property type="match status" value="1"/>
</dbReference>
<gene>
    <name evidence="8" type="ORF">MONBRDRAFT_9767</name>
</gene>
<feature type="compositionally biased region" description="Low complexity" evidence="6">
    <location>
        <begin position="210"/>
        <end position="225"/>
    </location>
</feature>
<keyword evidence="4" id="KW-0418">Kinase</keyword>
<dbReference type="SUPFAM" id="SSF52540">
    <property type="entry name" value="P-loop containing nucleoside triphosphate hydrolases"/>
    <property type="match status" value="1"/>
</dbReference>
<dbReference type="GO" id="GO:0005524">
    <property type="term" value="F:ATP binding"/>
    <property type="evidence" value="ECO:0007669"/>
    <property type="project" value="UniProtKB-KW"/>
</dbReference>
<protein>
    <recommendedName>
        <fullName evidence="7">Clp1 P-loop domain-containing protein</fullName>
    </recommendedName>
</protein>
<dbReference type="Proteomes" id="UP000001357">
    <property type="component" value="Unassembled WGS sequence"/>
</dbReference>
<dbReference type="AlphaFoldDB" id="A9V462"/>
<dbReference type="STRING" id="81824.A9V462"/>
<evidence type="ECO:0000259" key="7">
    <source>
        <dbReference type="Pfam" id="PF16575"/>
    </source>
</evidence>
<evidence type="ECO:0000313" key="9">
    <source>
        <dbReference type="Proteomes" id="UP000001357"/>
    </source>
</evidence>
<comment type="similarity">
    <text evidence="1">Belongs to the Clp1 family. NOL9/GRC3 subfamily.</text>
</comment>
<dbReference type="GeneID" id="5892755"/>
<evidence type="ECO:0000256" key="4">
    <source>
        <dbReference type="ARBA" id="ARBA00022777"/>
    </source>
</evidence>
<dbReference type="Pfam" id="PF16575">
    <property type="entry name" value="CLP1_P"/>
    <property type="match status" value="1"/>
</dbReference>
<evidence type="ECO:0000313" key="8">
    <source>
        <dbReference type="EMBL" id="EDQ87564.1"/>
    </source>
</evidence>
<reference evidence="8 9" key="1">
    <citation type="journal article" date="2008" name="Nature">
        <title>The genome of the choanoflagellate Monosiga brevicollis and the origin of metazoans.</title>
        <authorList>
            <consortium name="JGI Sequencing"/>
            <person name="King N."/>
            <person name="Westbrook M.J."/>
            <person name="Young S.L."/>
            <person name="Kuo A."/>
            <person name="Abedin M."/>
            <person name="Chapman J."/>
            <person name="Fairclough S."/>
            <person name="Hellsten U."/>
            <person name="Isogai Y."/>
            <person name="Letunic I."/>
            <person name="Marr M."/>
            <person name="Pincus D."/>
            <person name="Putnam N."/>
            <person name="Rokas A."/>
            <person name="Wright K.J."/>
            <person name="Zuzow R."/>
            <person name="Dirks W."/>
            <person name="Good M."/>
            <person name="Goodstein D."/>
            <person name="Lemons D."/>
            <person name="Li W."/>
            <person name="Lyons J.B."/>
            <person name="Morris A."/>
            <person name="Nichols S."/>
            <person name="Richter D.J."/>
            <person name="Salamov A."/>
            <person name="Bork P."/>
            <person name="Lim W.A."/>
            <person name="Manning G."/>
            <person name="Miller W.T."/>
            <person name="McGinnis W."/>
            <person name="Shapiro H."/>
            <person name="Tjian R."/>
            <person name="Grigoriev I.V."/>
            <person name="Rokhsar D."/>
        </authorList>
    </citation>
    <scope>NUCLEOTIDE SEQUENCE [LARGE SCALE GENOMIC DNA]</scope>
    <source>
        <strain evidence="9">MX1 / ATCC 50154</strain>
    </source>
</reference>
<evidence type="ECO:0000256" key="6">
    <source>
        <dbReference type="SAM" id="MobiDB-lite"/>
    </source>
</evidence>
<dbReference type="KEGG" id="mbr:MONBRDRAFT_9767"/>
<keyword evidence="2" id="KW-0808">Transferase</keyword>
<dbReference type="InterPro" id="IPR027417">
    <property type="entry name" value="P-loop_NTPase"/>
</dbReference>
<sequence length="588" mass="63810">MSAFAQQRLDLALRHGAGVFTISKGLLYAYPVNEHVLLLAVLGDNPVELRFHGELSIGALAGLVEVDCFPLPLSLKNPKTATLQSCFREASHLWSPESWQVGIEASALPSAHPRTVRLNARASQDEPSSPKAEEPKVLFNEQARHTPRLSCIPHSGELQHAHRCLAATLFQDAPAQRGCCLAFVASAPSAFAKALNGSSDDPFRDFHARSSQPHTPTASSTPSRRTSGDTTPRPPPSSANPIVSFVPAQEVLDRLRLLLPAGMALAPAEQPGLCLPDATAALLESPDLSVVNAPSTLVMGAKGVGKSTLCQLLINRHFESGTQRVAVLDLDLGQSLYALPGSVALQIESAASWRDPVTRLGLASDNLICFWVGYASPKLCPDVYYSAVRRAYEAYKLAHRRGCFLYSPDWLTLLCCSVPSVVGGSKLVSALTGALVALVDDPDLRMETRARRRWEDHAFSERDDDRHEEHAVARAHRMTDQSIANLGLEVRSISTAPRILGLGCIHSVEAEKGYLVLITPLSDHAVRNCHALLPSHLELPPKLLKHQWLNRDQRRLLTGTVAGHNQLVAGHGLRSTRISVGRFRPNTS</sequence>
<name>A9V462_MONBE</name>
<feature type="domain" description="Clp1 P-loop" evidence="7">
    <location>
        <begin position="300"/>
        <end position="396"/>
    </location>
</feature>
<keyword evidence="9" id="KW-1185">Reference proteome</keyword>
<dbReference type="GO" id="GO:0000448">
    <property type="term" value="P:cleavage in ITS2 between 5.8S rRNA and LSU-rRNA of tricistronic rRNA transcript (SSU-rRNA, 5.8S rRNA, LSU-rRNA)"/>
    <property type="evidence" value="ECO:0000318"/>
    <property type="project" value="GO_Central"/>
</dbReference>
<dbReference type="GO" id="GO:0051731">
    <property type="term" value="F:polynucleotide 5'-hydroxyl-kinase activity"/>
    <property type="evidence" value="ECO:0000318"/>
    <property type="project" value="GO_Central"/>
</dbReference>